<dbReference type="Proteomes" id="UP000051841">
    <property type="component" value="Unassembled WGS sequence"/>
</dbReference>
<comment type="caution">
    <text evidence="1">The sequence shown here is derived from an EMBL/GenBank/DDBJ whole genome shotgun (WGS) entry which is preliminary data.</text>
</comment>
<gene>
    <name evidence="1" type="ORF">IV49_GL000852</name>
</gene>
<proteinExistence type="predicted"/>
<dbReference type="PATRIC" id="fig|1410657.5.peg.888"/>
<evidence type="ECO:0000313" key="1">
    <source>
        <dbReference type="EMBL" id="KRN49807.1"/>
    </source>
</evidence>
<dbReference type="AlphaFoldDB" id="A0A0R2HA77"/>
<protein>
    <submittedName>
        <fullName evidence="1">Uncharacterized protein</fullName>
    </submittedName>
</protein>
<organism evidence="1 2">
    <name type="scientific">Kandleria vitulina DSM 20405</name>
    <dbReference type="NCBI Taxonomy" id="1410657"/>
    <lineage>
        <taxon>Bacteria</taxon>
        <taxon>Bacillati</taxon>
        <taxon>Bacillota</taxon>
        <taxon>Erysipelotrichia</taxon>
        <taxon>Erysipelotrichales</taxon>
        <taxon>Coprobacillaceae</taxon>
        <taxon>Kandleria</taxon>
    </lineage>
</organism>
<keyword evidence="2" id="KW-1185">Reference proteome</keyword>
<sequence>MEMEENMKFKELLKENRPEDVFMRIGVSLAVNAEDQNRQLEQFKKAYKRILSMTDQDSPYLIYTLKGTFYERPDATAIDSFMFKKDDLKDYQYYNELEQYMIEDQKRNKKVDRLETKEIKPLIEKTPLPKSVAIEEADWADVLNAEVLEDNVETIGTNDFVCCVVDLMMKFDSNEEKSHRMVKKNKEENNNNPLTFSHRRRLAFVRHLYEYKILQTLSHKEISD</sequence>
<dbReference type="EMBL" id="JQBL01000020">
    <property type="protein sequence ID" value="KRN49807.1"/>
    <property type="molecule type" value="Genomic_DNA"/>
</dbReference>
<accession>A0A0R2HA77</accession>
<name>A0A0R2HA77_9FIRM</name>
<reference evidence="1 2" key="1">
    <citation type="journal article" date="2015" name="Genome Announc.">
        <title>Expanding the biotechnology potential of lactobacilli through comparative genomics of 213 strains and associated genera.</title>
        <authorList>
            <person name="Sun Z."/>
            <person name="Harris H.M."/>
            <person name="McCann A."/>
            <person name="Guo C."/>
            <person name="Argimon S."/>
            <person name="Zhang W."/>
            <person name="Yang X."/>
            <person name="Jeffery I.B."/>
            <person name="Cooney J.C."/>
            <person name="Kagawa T.F."/>
            <person name="Liu W."/>
            <person name="Song Y."/>
            <person name="Salvetti E."/>
            <person name="Wrobel A."/>
            <person name="Rasinkangas P."/>
            <person name="Parkhill J."/>
            <person name="Rea M.C."/>
            <person name="O'Sullivan O."/>
            <person name="Ritari J."/>
            <person name="Douillard F.P."/>
            <person name="Paul Ross R."/>
            <person name="Yang R."/>
            <person name="Briner A.E."/>
            <person name="Felis G.E."/>
            <person name="de Vos W.M."/>
            <person name="Barrangou R."/>
            <person name="Klaenhammer T.R."/>
            <person name="Caufield P.W."/>
            <person name="Cui Y."/>
            <person name="Zhang H."/>
            <person name="O'Toole P.W."/>
        </authorList>
    </citation>
    <scope>NUCLEOTIDE SEQUENCE [LARGE SCALE GENOMIC DNA]</scope>
    <source>
        <strain evidence="1 2">DSM 20405</strain>
    </source>
</reference>
<evidence type="ECO:0000313" key="2">
    <source>
        <dbReference type="Proteomes" id="UP000051841"/>
    </source>
</evidence>